<keyword evidence="2" id="KW-0813">Transport</keyword>
<feature type="transmembrane region" description="Helical" evidence="7">
    <location>
        <begin position="177"/>
        <end position="198"/>
    </location>
</feature>
<feature type="transmembrane region" description="Helical" evidence="7">
    <location>
        <begin position="351"/>
        <end position="373"/>
    </location>
</feature>
<organism evidence="9 10">
    <name type="scientific">Brevibacillus panacihumi</name>
    <dbReference type="NCBI Taxonomy" id="497735"/>
    <lineage>
        <taxon>Bacteria</taxon>
        <taxon>Bacillati</taxon>
        <taxon>Bacillota</taxon>
        <taxon>Bacilli</taxon>
        <taxon>Bacillales</taxon>
        <taxon>Paenibacillaceae</taxon>
        <taxon>Brevibacillus</taxon>
    </lineage>
</organism>
<protein>
    <submittedName>
        <fullName evidence="9">MFS transporter</fullName>
    </submittedName>
</protein>
<feature type="transmembrane region" description="Helical" evidence="7">
    <location>
        <begin position="258"/>
        <end position="276"/>
    </location>
</feature>
<dbReference type="SUPFAM" id="SSF103473">
    <property type="entry name" value="MFS general substrate transporter"/>
    <property type="match status" value="1"/>
</dbReference>
<evidence type="ECO:0000256" key="6">
    <source>
        <dbReference type="ARBA" id="ARBA00023136"/>
    </source>
</evidence>
<dbReference type="InterPro" id="IPR020846">
    <property type="entry name" value="MFS_dom"/>
</dbReference>
<dbReference type="PROSITE" id="PS50850">
    <property type="entry name" value="MFS"/>
    <property type="match status" value="1"/>
</dbReference>
<feature type="transmembrane region" description="Helical" evidence="7">
    <location>
        <begin position="51"/>
        <end position="75"/>
    </location>
</feature>
<feature type="transmembrane region" description="Helical" evidence="7">
    <location>
        <begin position="140"/>
        <end position="156"/>
    </location>
</feature>
<evidence type="ECO:0000259" key="8">
    <source>
        <dbReference type="PROSITE" id="PS50850"/>
    </source>
</evidence>
<proteinExistence type="predicted"/>
<feature type="transmembrane region" description="Helical" evidence="7">
    <location>
        <begin position="116"/>
        <end position="134"/>
    </location>
</feature>
<feature type="transmembrane region" description="Helical" evidence="7">
    <location>
        <begin position="328"/>
        <end position="345"/>
    </location>
</feature>
<dbReference type="GO" id="GO:0022857">
    <property type="term" value="F:transmembrane transporter activity"/>
    <property type="evidence" value="ECO:0007669"/>
    <property type="project" value="InterPro"/>
</dbReference>
<keyword evidence="3" id="KW-1003">Cell membrane</keyword>
<keyword evidence="6 7" id="KW-0472">Membrane</keyword>
<feature type="transmembrane region" description="Helical" evidence="7">
    <location>
        <begin position="6"/>
        <end position="22"/>
    </location>
</feature>
<feature type="transmembrane region" description="Helical" evidence="7">
    <location>
        <begin position="415"/>
        <end position="436"/>
    </location>
</feature>
<feature type="transmembrane region" description="Helical" evidence="7">
    <location>
        <begin position="385"/>
        <end position="403"/>
    </location>
</feature>
<dbReference type="PANTHER" id="PTHR43414">
    <property type="entry name" value="MULTIDRUG RESISTANCE PROTEIN MDTG"/>
    <property type="match status" value="1"/>
</dbReference>
<feature type="transmembrane region" description="Helical" evidence="7">
    <location>
        <begin position="204"/>
        <end position="224"/>
    </location>
</feature>
<evidence type="ECO:0000313" key="9">
    <source>
        <dbReference type="EMBL" id="RNB76221.1"/>
    </source>
</evidence>
<evidence type="ECO:0000256" key="4">
    <source>
        <dbReference type="ARBA" id="ARBA00022692"/>
    </source>
</evidence>
<dbReference type="AlphaFoldDB" id="A0A3M8CKZ6"/>
<evidence type="ECO:0000256" key="2">
    <source>
        <dbReference type="ARBA" id="ARBA00022448"/>
    </source>
</evidence>
<comment type="caution">
    <text evidence="9">The sequence shown here is derived from an EMBL/GenBank/DDBJ whole genome shotgun (WGS) entry which is preliminary data.</text>
</comment>
<dbReference type="InterPro" id="IPR011701">
    <property type="entry name" value="MFS"/>
</dbReference>
<name>A0A3M8CKZ6_9BACL</name>
<dbReference type="InterPro" id="IPR036259">
    <property type="entry name" value="MFS_trans_sf"/>
</dbReference>
<evidence type="ECO:0000256" key="5">
    <source>
        <dbReference type="ARBA" id="ARBA00022989"/>
    </source>
</evidence>
<keyword evidence="4 7" id="KW-0812">Transmembrane</keyword>
<dbReference type="PANTHER" id="PTHR43414:SF1">
    <property type="entry name" value="PEPTIDE PERMEASE"/>
    <property type="match status" value="1"/>
</dbReference>
<feature type="domain" description="Major facilitator superfamily (MFS) profile" evidence="8">
    <location>
        <begin position="51"/>
        <end position="441"/>
    </location>
</feature>
<sequence>MTAADFPWFFAVKIALFIWQFLRRTITAPHVKWGKNASERKGDRMARFHPVVWSLLAGTFLSRVATYMTMPFLAIYLYKSKGMDADWIGAVIGISFLVGVASSFWGGMISDRYGRYPVMILALLGWALTFLGFAYAESPFAFFLISALNGFFRNIFEPVSKALLSDMTSIEEQATVFHARYLAINAGAALGPIAGVYLGSAQTAAPFFLTAGTYGFYLLIILLLQARWPQASVRQKEAPDETAITVKQALSVVISDQVFCAFLIGMMFLTAAYAQMESTLVQYMGSAPGFTDGVRLFSYLVTANTVAVLLLQVPVLRLARRFPAMKSLQLGTVLFALGLFGFGLFKSLVPLLFCMVLFTVGEILCFVMSEVFIQELAPEHAKGTYFGASGIPFLGQSIGPWFGGYLLKLLGFAEGHLVFGVLAGMTLLAIPLFNVAQSRLARHTRIARQENRSKKTKKRVKDTIDEVFGK</sequence>
<dbReference type="GO" id="GO:0005886">
    <property type="term" value="C:plasma membrane"/>
    <property type="evidence" value="ECO:0007669"/>
    <property type="project" value="UniProtKB-SubCell"/>
</dbReference>
<evidence type="ECO:0000313" key="10">
    <source>
        <dbReference type="Proteomes" id="UP000281915"/>
    </source>
</evidence>
<evidence type="ECO:0000256" key="7">
    <source>
        <dbReference type="SAM" id="Phobius"/>
    </source>
</evidence>
<gene>
    <name evidence="9" type="ORF">EDM58_17985</name>
</gene>
<feature type="transmembrane region" description="Helical" evidence="7">
    <location>
        <begin position="87"/>
        <end position="109"/>
    </location>
</feature>
<dbReference type="Pfam" id="PF07690">
    <property type="entry name" value="MFS_1"/>
    <property type="match status" value="1"/>
</dbReference>
<evidence type="ECO:0000256" key="3">
    <source>
        <dbReference type="ARBA" id="ARBA00022475"/>
    </source>
</evidence>
<evidence type="ECO:0000256" key="1">
    <source>
        <dbReference type="ARBA" id="ARBA00004651"/>
    </source>
</evidence>
<keyword evidence="5 7" id="KW-1133">Transmembrane helix</keyword>
<dbReference type="EMBL" id="RHHT01000040">
    <property type="protein sequence ID" value="RNB76221.1"/>
    <property type="molecule type" value="Genomic_DNA"/>
</dbReference>
<feature type="transmembrane region" description="Helical" evidence="7">
    <location>
        <begin position="296"/>
        <end position="316"/>
    </location>
</feature>
<reference evidence="9 10" key="1">
    <citation type="submission" date="2018-10" db="EMBL/GenBank/DDBJ databases">
        <title>Phylogenomics of Brevibacillus.</title>
        <authorList>
            <person name="Dunlap C."/>
        </authorList>
    </citation>
    <scope>NUCLEOTIDE SEQUENCE [LARGE SCALE GENOMIC DNA]</scope>
    <source>
        <strain evidence="9 10">JCM 15085</strain>
    </source>
</reference>
<accession>A0A3M8CKZ6</accession>
<dbReference type="Gene3D" id="1.20.1250.20">
    <property type="entry name" value="MFS general substrate transporter like domains"/>
    <property type="match status" value="1"/>
</dbReference>
<dbReference type="CDD" id="cd17329">
    <property type="entry name" value="MFS_MdtH_MDR_like"/>
    <property type="match status" value="1"/>
</dbReference>
<dbReference type="Proteomes" id="UP000281915">
    <property type="component" value="Unassembled WGS sequence"/>
</dbReference>
<comment type="subcellular location">
    <subcellularLocation>
        <location evidence="1">Cell membrane</location>
        <topology evidence="1">Multi-pass membrane protein</topology>
    </subcellularLocation>
</comment>